<dbReference type="PANTHER" id="PTHR46112">
    <property type="entry name" value="AMINOPEPTIDASE"/>
    <property type="match status" value="1"/>
</dbReference>
<dbReference type="SUPFAM" id="SSF55920">
    <property type="entry name" value="Creatinase/aminopeptidase"/>
    <property type="match status" value="1"/>
</dbReference>
<dbReference type="Gene3D" id="3.90.230.10">
    <property type="entry name" value="Creatinase/methionine aminopeptidase superfamily"/>
    <property type="match status" value="1"/>
</dbReference>
<keyword evidence="4" id="KW-0464">Manganese</keyword>
<evidence type="ECO:0000256" key="1">
    <source>
        <dbReference type="ARBA" id="ARBA00008766"/>
    </source>
</evidence>
<dbReference type="InterPro" id="IPR000587">
    <property type="entry name" value="Creatinase_N"/>
</dbReference>
<reference evidence="8" key="1">
    <citation type="journal article" date="2021" name="PeerJ">
        <title>Extensive microbial diversity within the chicken gut microbiome revealed by metagenomics and culture.</title>
        <authorList>
            <person name="Gilroy R."/>
            <person name="Ravi A."/>
            <person name="Getino M."/>
            <person name="Pursley I."/>
            <person name="Horton D.L."/>
            <person name="Alikhan N.F."/>
            <person name="Baker D."/>
            <person name="Gharbi K."/>
            <person name="Hall N."/>
            <person name="Watson M."/>
            <person name="Adriaenssens E.M."/>
            <person name="Foster-Nyarko E."/>
            <person name="Jarju S."/>
            <person name="Secka A."/>
            <person name="Antonio M."/>
            <person name="Oren A."/>
            <person name="Chaudhuri R.R."/>
            <person name="La Ragione R."/>
            <person name="Hildebrand F."/>
            <person name="Pallen M.J."/>
        </authorList>
    </citation>
    <scope>NUCLEOTIDE SEQUENCE</scope>
    <source>
        <strain evidence="8">ChiSjej1B19-8411</strain>
    </source>
</reference>
<reference evidence="8" key="2">
    <citation type="submission" date="2021-04" db="EMBL/GenBank/DDBJ databases">
        <authorList>
            <person name="Gilroy R."/>
        </authorList>
    </citation>
    <scope>NUCLEOTIDE SEQUENCE</scope>
    <source>
        <strain evidence="8">ChiSjej1B19-8411</strain>
    </source>
</reference>
<evidence type="ECO:0000259" key="7">
    <source>
        <dbReference type="Pfam" id="PF01321"/>
    </source>
</evidence>
<keyword evidence="3" id="KW-0378">Hydrolase</keyword>
<dbReference type="SUPFAM" id="SSF53092">
    <property type="entry name" value="Creatinase/prolidase N-terminal domain"/>
    <property type="match status" value="1"/>
</dbReference>
<evidence type="ECO:0000256" key="5">
    <source>
        <dbReference type="RuleBase" id="RU000590"/>
    </source>
</evidence>
<dbReference type="InterPro" id="IPR050659">
    <property type="entry name" value="Peptidase_M24B"/>
</dbReference>
<proteinExistence type="inferred from homology"/>
<evidence type="ECO:0000259" key="6">
    <source>
        <dbReference type="Pfam" id="PF00557"/>
    </source>
</evidence>
<evidence type="ECO:0000256" key="3">
    <source>
        <dbReference type="ARBA" id="ARBA00022801"/>
    </source>
</evidence>
<dbReference type="EMBL" id="DXEX01000025">
    <property type="protein sequence ID" value="HIX58280.1"/>
    <property type="molecule type" value="Genomic_DNA"/>
</dbReference>
<name>A0A9D1WFH1_9FIRM</name>
<dbReference type="Pfam" id="PF01321">
    <property type="entry name" value="Creatinase_N"/>
    <property type="match status" value="1"/>
</dbReference>
<dbReference type="GO" id="GO:0046872">
    <property type="term" value="F:metal ion binding"/>
    <property type="evidence" value="ECO:0007669"/>
    <property type="project" value="UniProtKB-KW"/>
</dbReference>
<dbReference type="CDD" id="cd01092">
    <property type="entry name" value="APP-like"/>
    <property type="match status" value="1"/>
</dbReference>
<feature type="domain" description="Creatinase N-terminal" evidence="7">
    <location>
        <begin position="7"/>
        <end position="132"/>
    </location>
</feature>
<comment type="similarity">
    <text evidence="1 5">Belongs to the peptidase M24B family.</text>
</comment>
<evidence type="ECO:0000313" key="9">
    <source>
        <dbReference type="Proteomes" id="UP000886817"/>
    </source>
</evidence>
<keyword evidence="2 5" id="KW-0479">Metal-binding</keyword>
<dbReference type="GO" id="GO:0016787">
    <property type="term" value="F:hydrolase activity"/>
    <property type="evidence" value="ECO:0007669"/>
    <property type="project" value="UniProtKB-KW"/>
</dbReference>
<sequence>MEVLKNRQRKACELLRKEGIDKAIIGDPMSINYLTGIHVIPYERYYGLVLDAATEQVIMVNPSVDTGCMKNTVPEITYQDSDGPMEAIRQAVGECRKLAVETRYFSMSVGEYFYRLGCEVVDIGDCIARLRMYKDEKEIEDMQFAAKIVDEALEYVSDKIKPGMTEKELYMMLYTYMTRYPGFNTDEVIILALGGPNSANPHGASGNYAFQDGDIVLMDFCAYYNYYWSDITRCVFVGKVGHPELEKIYNIVLKANLAAIAAVRPGVKAKDVDKAARDVITEAGYGELFLHRTGHGLGLSVHEEPYITSVNELVLEEGMTFTIEPGIYLEGIGGVRIEDDILVTKDGCRILTSTSKKLEDHIISYEK</sequence>
<dbReference type="Gene3D" id="3.40.350.10">
    <property type="entry name" value="Creatinase/prolidase N-terminal domain"/>
    <property type="match status" value="1"/>
</dbReference>
<dbReference type="AlphaFoldDB" id="A0A9D1WFH1"/>
<dbReference type="InterPro" id="IPR000994">
    <property type="entry name" value="Pept_M24"/>
</dbReference>
<dbReference type="PANTHER" id="PTHR46112:SF10">
    <property type="entry name" value="DIPEPTIDASE YKVY-RELATED"/>
    <property type="match status" value="1"/>
</dbReference>
<accession>A0A9D1WFH1</accession>
<organism evidence="8 9">
    <name type="scientific">Candidatus Blautia gallistercoris</name>
    <dbReference type="NCBI Taxonomy" id="2838490"/>
    <lineage>
        <taxon>Bacteria</taxon>
        <taxon>Bacillati</taxon>
        <taxon>Bacillota</taxon>
        <taxon>Clostridia</taxon>
        <taxon>Lachnospirales</taxon>
        <taxon>Lachnospiraceae</taxon>
        <taxon>Blautia</taxon>
    </lineage>
</organism>
<evidence type="ECO:0000313" key="8">
    <source>
        <dbReference type="EMBL" id="HIX58280.1"/>
    </source>
</evidence>
<comment type="caution">
    <text evidence="8">The sequence shown here is derived from an EMBL/GenBank/DDBJ whole genome shotgun (WGS) entry which is preliminary data.</text>
</comment>
<dbReference type="Proteomes" id="UP000886817">
    <property type="component" value="Unassembled WGS sequence"/>
</dbReference>
<evidence type="ECO:0000256" key="4">
    <source>
        <dbReference type="ARBA" id="ARBA00023211"/>
    </source>
</evidence>
<evidence type="ECO:0000256" key="2">
    <source>
        <dbReference type="ARBA" id="ARBA00022723"/>
    </source>
</evidence>
<dbReference type="InterPro" id="IPR029149">
    <property type="entry name" value="Creatin/AminoP/Spt16_N"/>
</dbReference>
<feature type="domain" description="Peptidase M24" evidence="6">
    <location>
        <begin position="141"/>
        <end position="345"/>
    </location>
</feature>
<dbReference type="InterPro" id="IPR036005">
    <property type="entry name" value="Creatinase/aminopeptidase-like"/>
</dbReference>
<dbReference type="InterPro" id="IPR001131">
    <property type="entry name" value="Peptidase_M24B_aminopep-P_CS"/>
</dbReference>
<gene>
    <name evidence="8" type="ORF">IAA45_00980</name>
</gene>
<dbReference type="PROSITE" id="PS00491">
    <property type="entry name" value="PROLINE_PEPTIDASE"/>
    <property type="match status" value="1"/>
</dbReference>
<dbReference type="Pfam" id="PF00557">
    <property type="entry name" value="Peptidase_M24"/>
    <property type="match status" value="1"/>
</dbReference>
<protein>
    <submittedName>
        <fullName evidence="8">Xaa-Pro peptidase family protein</fullName>
    </submittedName>
</protein>